<dbReference type="AlphaFoldDB" id="A0A1G5QEK5"/>
<dbReference type="EMBL" id="FMWD01000005">
    <property type="protein sequence ID" value="SCZ60293.1"/>
    <property type="molecule type" value="Genomic_DNA"/>
</dbReference>
<dbReference type="OrthoDB" id="323463at2"/>
<evidence type="ECO:0000256" key="3">
    <source>
        <dbReference type="ARBA" id="ARBA00022691"/>
    </source>
</evidence>
<evidence type="ECO:0000313" key="5">
    <source>
        <dbReference type="EMBL" id="SCZ60293.1"/>
    </source>
</evidence>
<protein>
    <submittedName>
        <fullName evidence="5">Methyltransferase domain-containing protein</fullName>
    </submittedName>
</protein>
<dbReference type="STRING" id="415747.SAMN03097708_02025"/>
<dbReference type="Proteomes" id="UP000199648">
    <property type="component" value="Unassembled WGS sequence"/>
</dbReference>
<dbReference type="InterPro" id="IPR013216">
    <property type="entry name" value="Methyltransf_11"/>
</dbReference>
<evidence type="ECO:0000259" key="4">
    <source>
        <dbReference type="Pfam" id="PF08241"/>
    </source>
</evidence>
<dbReference type="RefSeq" id="WP_092996221.1">
    <property type="nucleotide sequence ID" value="NZ_FMWD01000005.1"/>
</dbReference>
<keyword evidence="2 5" id="KW-0808">Transferase</keyword>
<dbReference type="CDD" id="cd02440">
    <property type="entry name" value="AdoMet_MTases"/>
    <property type="match status" value="1"/>
</dbReference>
<proteinExistence type="predicted"/>
<gene>
    <name evidence="5" type="ORF">SAMN03097708_02025</name>
</gene>
<dbReference type="SUPFAM" id="SSF53335">
    <property type="entry name" value="S-adenosyl-L-methionine-dependent methyltransferases"/>
    <property type="match status" value="1"/>
</dbReference>
<keyword evidence="3" id="KW-0949">S-adenosyl-L-methionine</keyword>
<dbReference type="GO" id="GO:0008757">
    <property type="term" value="F:S-adenosylmethionine-dependent methyltransferase activity"/>
    <property type="evidence" value="ECO:0007669"/>
    <property type="project" value="InterPro"/>
</dbReference>
<dbReference type="Pfam" id="PF08241">
    <property type="entry name" value="Methyltransf_11"/>
    <property type="match status" value="1"/>
</dbReference>
<reference evidence="5 6" key="1">
    <citation type="submission" date="2016-10" db="EMBL/GenBank/DDBJ databases">
        <authorList>
            <person name="de Groot N.N."/>
        </authorList>
    </citation>
    <scope>NUCLEOTIDE SEQUENCE [LARGE SCALE GENOMIC DNA]</scope>
    <source>
        <strain evidence="5 6">HLD2</strain>
    </source>
</reference>
<keyword evidence="1 5" id="KW-0489">Methyltransferase</keyword>
<evidence type="ECO:0000256" key="1">
    <source>
        <dbReference type="ARBA" id="ARBA00022603"/>
    </source>
</evidence>
<dbReference type="InterPro" id="IPR029063">
    <property type="entry name" value="SAM-dependent_MTases_sf"/>
</dbReference>
<evidence type="ECO:0000313" key="6">
    <source>
        <dbReference type="Proteomes" id="UP000199648"/>
    </source>
</evidence>
<sequence>MRAPNRILDLDELETPAFRQVLGQMDELTSSDSISYLHPSKRWEYPWALERAQLSPRSGVLDAGCGASIFPVYLAKQGYRVSALDLSPPSGLDRVHGVSVGYVGGDLGRLPFADGAFDAVFCISVIEHLGFGEMAAALSEMHRVIRANGRLLLTTDYYEDANASIRYEGEGGPFPVDWSFFDAERLQQHILDAPGWRLEGELDLRVDWERTKPVMRRFHGYPYTSVGVTLLRV</sequence>
<organism evidence="5 6">
    <name type="scientific">Thiohalomonas denitrificans</name>
    <dbReference type="NCBI Taxonomy" id="415747"/>
    <lineage>
        <taxon>Bacteria</taxon>
        <taxon>Pseudomonadati</taxon>
        <taxon>Pseudomonadota</taxon>
        <taxon>Gammaproteobacteria</taxon>
        <taxon>Thiohalomonadales</taxon>
        <taxon>Thiohalomonadaceae</taxon>
        <taxon>Thiohalomonas</taxon>
    </lineage>
</organism>
<accession>A0A1G5QEK5</accession>
<dbReference type="PANTHER" id="PTHR43464:SF19">
    <property type="entry name" value="UBIQUINONE BIOSYNTHESIS O-METHYLTRANSFERASE, MITOCHONDRIAL"/>
    <property type="match status" value="1"/>
</dbReference>
<name>A0A1G5QEK5_9GAMM</name>
<dbReference type="Gene3D" id="3.40.50.150">
    <property type="entry name" value="Vaccinia Virus protein VP39"/>
    <property type="match status" value="1"/>
</dbReference>
<keyword evidence="6" id="KW-1185">Reference proteome</keyword>
<dbReference type="GO" id="GO:0032259">
    <property type="term" value="P:methylation"/>
    <property type="evidence" value="ECO:0007669"/>
    <property type="project" value="UniProtKB-KW"/>
</dbReference>
<feature type="domain" description="Methyltransferase type 11" evidence="4">
    <location>
        <begin position="61"/>
        <end position="152"/>
    </location>
</feature>
<evidence type="ECO:0000256" key="2">
    <source>
        <dbReference type="ARBA" id="ARBA00022679"/>
    </source>
</evidence>
<dbReference type="PANTHER" id="PTHR43464">
    <property type="entry name" value="METHYLTRANSFERASE"/>
    <property type="match status" value="1"/>
</dbReference>